<name>A0A9K3GG33_9EUKA</name>
<feature type="transmembrane region" description="Helical" evidence="4">
    <location>
        <begin position="12"/>
        <end position="29"/>
    </location>
</feature>
<dbReference type="Gene3D" id="1.10.1300.10">
    <property type="entry name" value="3'5'-cyclic nucleotide phosphodiesterase, catalytic domain"/>
    <property type="match status" value="1"/>
</dbReference>
<sequence>MLSFSPYTHRYFLGHLGTLLAACLLWRGIEDVPLVSALLGVYPSLYANHVTWGLSRVVPSGWRTKMHSLCLTSTCLLLVFVASQGYRVLYCLPALPTPLGAPGRGASHTPIPTHPVQGVGPLSLCAVALSLLVSGVGLGLGMWQDGVQKRQSPPLGTPASEAKGEGAQTQTSEVTSSDIFRKLSLAPYRPSVYGQYFDHFGIVSSIGLAVACAYTLCPGLLLGGGAETDMTLLGMASTGMATDDSVTRLILLTLLGGMYLVLDVCVLHLVDFEGCALTKGQGTVSRGRGGRERGTTDRLADRARVVVCQYMRHRSMLVDPSPDCGPAPATLASLVTQAHTLLTDMLDCPGTSPFLLHVTAHLESVGMGKEDQRREREKLERERHEARLRERERDSDGELDSDEAEWEESEEGQGLTSWGEPRGGAPSPTPAVPTDTALAYLDEAAVATVEWIHSHLEGVMPHEQRLDVHLTAESLGLLSNHSGALLLRGVCLSLLPLCRHLHSVWHISWPLSTVRRHVLASVSRSFLPTPLHQGPDEVFGSVSSGVSSDMLYGDRDGDGQRTFRYDADEIAHILTELQRFPSHGRFRAKYAELKEALLSKTLYNIRTRVDVTLDSQMESASTAAAKRPPSRLVLDLERRAQTEATPKADPPKGVVPFFRSAVTLARDEAELWLFDYYLPAHSQFTYTNAKWTYWPYRGVFKLSQRWFRIFDIPEPKVPVPPNASGTGTDTQTEGEGEAEASLGMSDGGFASFLSRIKWVDLLDLREAVYAFLRGEKPNFHVLFRYRVKVPDQEESESGGEAEGRERESSRADREASGEGDGDGERPSYGEGEGDTDTPRVGEKWVLALAFGYAAARTSQDLPSVVIGSFSFVVQDMDEALHSRINQLHRSSVSSGGERGGERGGRRQSLPAHTLTGMGARLTDEATSKKTRPSRRSETGAMGGATKVDPQPSHPHPHHTNHACSAALSALSPFDPTRTVSPTPVSLTCMDDWTSLHKTYRPTLPDDGQFVFPTDFYAPESHVDALLVRRAALLADPTTHAILDQALVSEDQRSFDATAFEDSCGGFGLCHLLLHMFHKEGWVRHNVTERQIAEYSLTIYPLYRAVPYHSCLHALDVIQFAYHLANKIRHDKSVGRCVVPSLSHLLLCLAMSAHDADHAGLSNEFVSSTNQC</sequence>
<feature type="transmembrane region" description="Helical" evidence="4">
    <location>
        <begin position="35"/>
        <end position="54"/>
    </location>
</feature>
<feature type="region of interest" description="Disordered" evidence="3">
    <location>
        <begin position="365"/>
        <end position="434"/>
    </location>
</feature>
<dbReference type="PANTHER" id="PTHR11347">
    <property type="entry name" value="CYCLIC NUCLEOTIDE PHOSPHODIESTERASE"/>
    <property type="match status" value="1"/>
</dbReference>
<protein>
    <recommendedName>
        <fullName evidence="5">PDEase domain-containing protein</fullName>
    </recommendedName>
</protein>
<evidence type="ECO:0000256" key="1">
    <source>
        <dbReference type="ARBA" id="ARBA00022723"/>
    </source>
</evidence>
<keyword evidence="4" id="KW-0472">Membrane</keyword>
<dbReference type="GO" id="GO:0007165">
    <property type="term" value="P:signal transduction"/>
    <property type="evidence" value="ECO:0007669"/>
    <property type="project" value="InterPro"/>
</dbReference>
<dbReference type="Pfam" id="PF00233">
    <property type="entry name" value="PDEase_I"/>
    <property type="match status" value="1"/>
</dbReference>
<feature type="non-terminal residue" evidence="6">
    <location>
        <position position="1"/>
    </location>
</feature>
<proteinExistence type="predicted"/>
<keyword evidence="4" id="KW-1133">Transmembrane helix</keyword>
<dbReference type="AlphaFoldDB" id="A0A9K3GG33"/>
<feature type="region of interest" description="Disordered" evidence="3">
    <location>
        <begin position="149"/>
        <end position="171"/>
    </location>
</feature>
<feature type="domain" description="PDEase" evidence="5">
    <location>
        <begin position="1025"/>
        <end position="1171"/>
    </location>
</feature>
<keyword evidence="4" id="KW-0812">Transmembrane</keyword>
<dbReference type="PROSITE" id="PS51845">
    <property type="entry name" value="PDEASE_I_2"/>
    <property type="match status" value="1"/>
</dbReference>
<dbReference type="Proteomes" id="UP000265618">
    <property type="component" value="Unassembled WGS sequence"/>
</dbReference>
<accession>A0A9K3GG33</accession>
<dbReference type="InterPro" id="IPR036971">
    <property type="entry name" value="PDEase_catalytic_dom_sf"/>
</dbReference>
<comment type="caution">
    <text evidence="6">The sequence shown here is derived from an EMBL/GenBank/DDBJ whole genome shotgun (WGS) entry which is preliminary data.</text>
</comment>
<evidence type="ECO:0000256" key="2">
    <source>
        <dbReference type="ARBA" id="ARBA00022801"/>
    </source>
</evidence>
<reference evidence="6 7" key="1">
    <citation type="journal article" date="2018" name="PLoS ONE">
        <title>The draft genome of Kipferlia bialata reveals reductive genome evolution in fornicate parasites.</title>
        <authorList>
            <person name="Tanifuji G."/>
            <person name="Takabayashi S."/>
            <person name="Kume K."/>
            <person name="Takagi M."/>
            <person name="Nakayama T."/>
            <person name="Kamikawa R."/>
            <person name="Inagaki Y."/>
            <person name="Hashimoto T."/>
        </authorList>
    </citation>
    <scope>NUCLEOTIDE SEQUENCE [LARGE SCALE GENOMIC DNA]</scope>
    <source>
        <strain evidence="6">NY0173</strain>
    </source>
</reference>
<feature type="transmembrane region" description="Helical" evidence="4">
    <location>
        <begin position="119"/>
        <end position="143"/>
    </location>
</feature>
<feature type="transmembrane region" description="Helical" evidence="4">
    <location>
        <begin position="66"/>
        <end position="86"/>
    </location>
</feature>
<feature type="compositionally biased region" description="Basic and acidic residues" evidence="3">
    <location>
        <begin position="801"/>
        <end position="827"/>
    </location>
</feature>
<feature type="region of interest" description="Disordered" evidence="3">
    <location>
        <begin position="718"/>
        <end position="741"/>
    </location>
</feature>
<evidence type="ECO:0000313" key="7">
    <source>
        <dbReference type="Proteomes" id="UP000265618"/>
    </source>
</evidence>
<gene>
    <name evidence="6" type="ORF">KIPB_002561</name>
</gene>
<keyword evidence="2" id="KW-0378">Hydrolase</keyword>
<feature type="region of interest" description="Disordered" evidence="3">
    <location>
        <begin position="885"/>
        <end position="960"/>
    </location>
</feature>
<evidence type="ECO:0000256" key="3">
    <source>
        <dbReference type="SAM" id="MobiDB-lite"/>
    </source>
</evidence>
<feature type="compositionally biased region" description="Acidic residues" evidence="3">
    <location>
        <begin position="397"/>
        <end position="411"/>
    </location>
</feature>
<evidence type="ECO:0000259" key="5">
    <source>
        <dbReference type="PROSITE" id="PS51845"/>
    </source>
</evidence>
<evidence type="ECO:0000256" key="4">
    <source>
        <dbReference type="SAM" id="Phobius"/>
    </source>
</evidence>
<keyword evidence="7" id="KW-1185">Reference proteome</keyword>
<feature type="compositionally biased region" description="Basic and acidic residues" evidence="3">
    <location>
        <begin position="368"/>
        <end position="396"/>
    </location>
</feature>
<dbReference type="GO" id="GO:0004114">
    <property type="term" value="F:3',5'-cyclic-nucleotide phosphodiesterase activity"/>
    <property type="evidence" value="ECO:0007669"/>
    <property type="project" value="InterPro"/>
</dbReference>
<feature type="region of interest" description="Disordered" evidence="3">
    <location>
        <begin position="792"/>
        <end position="838"/>
    </location>
</feature>
<dbReference type="GO" id="GO:0046872">
    <property type="term" value="F:metal ion binding"/>
    <property type="evidence" value="ECO:0007669"/>
    <property type="project" value="UniProtKB-KW"/>
</dbReference>
<dbReference type="SUPFAM" id="SSF109604">
    <property type="entry name" value="HD-domain/PDEase-like"/>
    <property type="match status" value="1"/>
</dbReference>
<organism evidence="6 7">
    <name type="scientific">Kipferlia bialata</name>
    <dbReference type="NCBI Taxonomy" id="797122"/>
    <lineage>
        <taxon>Eukaryota</taxon>
        <taxon>Metamonada</taxon>
        <taxon>Carpediemonas-like organisms</taxon>
        <taxon>Kipferlia</taxon>
    </lineage>
</organism>
<dbReference type="InterPro" id="IPR002073">
    <property type="entry name" value="PDEase_catalytic_dom"/>
</dbReference>
<evidence type="ECO:0000313" key="6">
    <source>
        <dbReference type="EMBL" id="GIQ81583.1"/>
    </source>
</evidence>
<dbReference type="EMBL" id="BDIP01000434">
    <property type="protein sequence ID" value="GIQ81583.1"/>
    <property type="molecule type" value="Genomic_DNA"/>
</dbReference>
<keyword evidence="1" id="KW-0479">Metal-binding</keyword>
<dbReference type="OrthoDB" id="295473at2759"/>